<organism evidence="1 2">
    <name type="scientific">Parascaris univalens</name>
    <name type="common">Nematode worm</name>
    <dbReference type="NCBI Taxonomy" id="6257"/>
    <lineage>
        <taxon>Eukaryota</taxon>
        <taxon>Metazoa</taxon>
        <taxon>Ecdysozoa</taxon>
        <taxon>Nematoda</taxon>
        <taxon>Chromadorea</taxon>
        <taxon>Rhabditida</taxon>
        <taxon>Spirurina</taxon>
        <taxon>Ascaridomorpha</taxon>
        <taxon>Ascaridoidea</taxon>
        <taxon>Ascarididae</taxon>
        <taxon>Parascaris</taxon>
    </lineage>
</organism>
<protein>
    <submittedName>
        <fullName evidence="2">Ovule protein</fullName>
    </submittedName>
</protein>
<sequence>MVNRELTKGRAAIRKMLHRGSLDHIYCKKGLATSAAPTTCRNGDASSRNSDAKTRRFNRRNVTSCTLEIEGEAMPGSGICPNKNSSFMLFQRGDLVRTEGNYLKPSAAQSSQYCNFCKLLTVHNIQRVVSSCISFVHRRFYCKSGCIA</sequence>
<name>A0A915CGM4_PARUN</name>
<evidence type="ECO:0000313" key="2">
    <source>
        <dbReference type="WBParaSite" id="PgR178_g002_t01"/>
    </source>
</evidence>
<dbReference type="AlphaFoldDB" id="A0A915CGM4"/>
<keyword evidence="1" id="KW-1185">Reference proteome</keyword>
<accession>A0A915CGM4</accession>
<dbReference type="Proteomes" id="UP000887569">
    <property type="component" value="Unplaced"/>
</dbReference>
<evidence type="ECO:0000313" key="1">
    <source>
        <dbReference type="Proteomes" id="UP000887569"/>
    </source>
</evidence>
<proteinExistence type="predicted"/>
<dbReference type="WBParaSite" id="PgR178_g002_t01">
    <property type="protein sequence ID" value="PgR178_g002_t01"/>
    <property type="gene ID" value="PgR178_g002"/>
</dbReference>
<reference evidence="2" key="1">
    <citation type="submission" date="2022-11" db="UniProtKB">
        <authorList>
            <consortium name="WormBaseParasite"/>
        </authorList>
    </citation>
    <scope>IDENTIFICATION</scope>
</reference>